<dbReference type="Proteomes" id="UP000241021">
    <property type="component" value="Segment"/>
</dbReference>
<organism evidence="1 2">
    <name type="scientific">Mycobacterium phage Mendokysei</name>
    <dbReference type="NCBI Taxonomy" id="2099637"/>
    <lineage>
        <taxon>Viruses</taxon>
        <taxon>Duplodnaviria</taxon>
        <taxon>Heunggongvirae</taxon>
        <taxon>Uroviricota</taxon>
        <taxon>Caudoviricetes</taxon>
        <taxon>Bernalvirus</taxon>
        <taxon>Bernalvirus mendokysei</taxon>
    </lineage>
</organism>
<proteinExistence type="predicted"/>
<evidence type="ECO:0000313" key="2">
    <source>
        <dbReference type="Proteomes" id="UP000241021"/>
    </source>
</evidence>
<evidence type="ECO:0000313" key="1">
    <source>
        <dbReference type="EMBL" id="AVJ50283.1"/>
    </source>
</evidence>
<dbReference type="KEGG" id="vg:60335881"/>
<reference evidence="2" key="1">
    <citation type="submission" date="2018-02" db="EMBL/GenBank/DDBJ databases">
        <authorList>
            <person name="Yee B."/>
            <person name="Bell B."/>
            <person name="Donohue J.-P."/>
            <person name="Ares M.Jr."/>
            <person name="Hartzog G.A."/>
            <person name="Dargyte M."/>
            <person name="DeMattos M."/>
            <person name="Divekar N."/>
            <person name="Farooq S."/>
            <person name="Hardison E."/>
            <person name="Peracchi L."/>
            <person name="Phillips A."/>
            <person name="Sennef S."/>
            <person name="Fridland S."/>
            <person name="Valenzuela-Sanchez M."/>
            <person name="Stoner T.H."/>
            <person name="Russell D.A."/>
            <person name="Pope W.H."/>
            <person name="Jacobs-Sera D."/>
            <person name="Hatfull G.F."/>
        </authorList>
    </citation>
    <scope>NUCLEOTIDE SEQUENCE [LARGE SCALE GENOMIC DNA]</scope>
</reference>
<dbReference type="EMBL" id="MG925349">
    <property type="protein sequence ID" value="AVJ50283.1"/>
    <property type="molecule type" value="Genomic_DNA"/>
</dbReference>
<dbReference type="RefSeq" id="YP_009964172.1">
    <property type="nucleotide sequence ID" value="NC_051726.1"/>
</dbReference>
<accession>A0A2P1CGD6</accession>
<protein>
    <submittedName>
        <fullName evidence="1">Uncharacterized protein</fullName>
    </submittedName>
</protein>
<keyword evidence="2" id="KW-1185">Reference proteome</keyword>
<dbReference type="GeneID" id="60335881"/>
<sequence>MDHDETAGQPVVLQTITITRSLQPCGTETYRVDYDGGVGWLDGLGLLEAAKFDLYHRCTSDQDE</sequence>
<gene>
    <name evidence="1" type="primary">62</name>
    <name evidence="1" type="ORF">SEA_MENDOKYSEI_62</name>
</gene>
<name>A0A2P1CGD6_9CAUD</name>